<keyword evidence="9" id="KW-0326">Glycosidase</keyword>
<dbReference type="InterPro" id="IPR013377">
    <property type="entry name" value="FlgJ"/>
</dbReference>
<organism evidence="13 14">
    <name type="scientific">Plasticicumulans lactativorans</name>
    <dbReference type="NCBI Taxonomy" id="1133106"/>
    <lineage>
        <taxon>Bacteria</taxon>
        <taxon>Pseudomonadati</taxon>
        <taxon>Pseudomonadota</taxon>
        <taxon>Gammaproteobacteria</taxon>
        <taxon>Candidatus Competibacteraceae</taxon>
        <taxon>Plasticicumulans</taxon>
    </lineage>
</organism>
<dbReference type="PRINTS" id="PR01002">
    <property type="entry name" value="FLGFLGJ"/>
</dbReference>
<sequence>MDAATVYTDFNGLAALKREAGTQSPEAVAKVARQFEAVFVQMLLKSMRAATPGDGLTDSDATRMARDLHDQQLALDLSKRGIGIADLLTRQLLGRDATQAAPNGRGVPAPDLAVLRQVERIRARGGLTEAGATSAVPFKADSPEAFVRGVWPHAQAAARELGVRPEVLVAQAALESGWGRAVPRHPDGRSSHNLFGIKADRGWSGPKVVANTLEYENGVPVRRDDGFRAYASYGESFRDYARFVRDNPRYARALDNAADSRAYLRELHRAGYATDPGYAGKIERILDGGPLGDFLDALGAGVPARAAAPAPGTAPPAG</sequence>
<proteinExistence type="inferred from homology"/>
<keyword evidence="6" id="KW-0574">Periplasm</keyword>
<protein>
    <recommendedName>
        <fullName evidence="5">Peptidoglycan hydrolase FlgJ</fullName>
    </recommendedName>
    <alternativeName>
        <fullName evidence="11">Muramidase FlgJ</fullName>
    </alternativeName>
</protein>
<evidence type="ECO:0000313" key="14">
    <source>
        <dbReference type="Proteomes" id="UP000295765"/>
    </source>
</evidence>
<dbReference type="InterPro" id="IPR019301">
    <property type="entry name" value="Flagellar_prot_FlgJ_N"/>
</dbReference>
<evidence type="ECO:0000256" key="7">
    <source>
        <dbReference type="ARBA" id="ARBA00022795"/>
    </source>
</evidence>
<dbReference type="PANTHER" id="PTHR33308:SF9">
    <property type="entry name" value="PEPTIDOGLYCAN HYDROLASE FLGJ"/>
    <property type="match status" value="1"/>
</dbReference>
<dbReference type="GO" id="GO:0042597">
    <property type="term" value="C:periplasmic space"/>
    <property type="evidence" value="ECO:0007669"/>
    <property type="project" value="UniProtKB-SubCell"/>
</dbReference>
<dbReference type="EMBL" id="SLWY01000028">
    <property type="protein sequence ID" value="TCO76840.1"/>
    <property type="molecule type" value="Genomic_DNA"/>
</dbReference>
<evidence type="ECO:0000256" key="5">
    <source>
        <dbReference type="ARBA" id="ARBA00013433"/>
    </source>
</evidence>
<dbReference type="RefSeq" id="WP_132545551.1">
    <property type="nucleotide sequence ID" value="NZ_SLWY01000028.1"/>
</dbReference>
<evidence type="ECO:0000256" key="6">
    <source>
        <dbReference type="ARBA" id="ARBA00022764"/>
    </source>
</evidence>
<dbReference type="PANTHER" id="PTHR33308">
    <property type="entry name" value="PEPTIDOGLYCAN HYDROLASE FLGJ"/>
    <property type="match status" value="1"/>
</dbReference>
<dbReference type="GO" id="GO:0044780">
    <property type="term" value="P:bacterial-type flagellum assembly"/>
    <property type="evidence" value="ECO:0007669"/>
    <property type="project" value="InterPro"/>
</dbReference>
<dbReference type="Proteomes" id="UP000295765">
    <property type="component" value="Unassembled WGS sequence"/>
</dbReference>
<dbReference type="Pfam" id="PF10135">
    <property type="entry name" value="Rod-binding"/>
    <property type="match status" value="1"/>
</dbReference>
<keyword evidence="13" id="KW-0966">Cell projection</keyword>
<dbReference type="GO" id="GO:0004040">
    <property type="term" value="F:amidase activity"/>
    <property type="evidence" value="ECO:0007669"/>
    <property type="project" value="InterPro"/>
</dbReference>
<comment type="caution">
    <text evidence="13">The sequence shown here is derived from an EMBL/GenBank/DDBJ whole genome shotgun (WGS) entry which is preliminary data.</text>
</comment>
<keyword evidence="7" id="KW-1005">Bacterial flagellum biogenesis</keyword>
<keyword evidence="13" id="KW-0969">Cilium</keyword>
<evidence type="ECO:0000313" key="13">
    <source>
        <dbReference type="EMBL" id="TCO76840.1"/>
    </source>
</evidence>
<dbReference type="NCBIfam" id="TIGR02541">
    <property type="entry name" value="flagell_FlgJ"/>
    <property type="match status" value="1"/>
</dbReference>
<evidence type="ECO:0000256" key="3">
    <source>
        <dbReference type="ARBA" id="ARBA00006880"/>
    </source>
</evidence>
<comment type="similarity">
    <text evidence="4">In the C-terminal section; belongs to the glycosyl hydrolase 73 family.</text>
</comment>
<evidence type="ECO:0000256" key="9">
    <source>
        <dbReference type="ARBA" id="ARBA00023295"/>
    </source>
</evidence>
<dbReference type="AlphaFoldDB" id="A0A4V2SBU2"/>
<evidence type="ECO:0000256" key="8">
    <source>
        <dbReference type="ARBA" id="ARBA00022801"/>
    </source>
</evidence>
<dbReference type="GO" id="GO:0071973">
    <property type="term" value="P:bacterial-type flagellum-dependent cell motility"/>
    <property type="evidence" value="ECO:0007669"/>
    <property type="project" value="TreeGrafter"/>
</dbReference>
<evidence type="ECO:0000259" key="12">
    <source>
        <dbReference type="SMART" id="SM00047"/>
    </source>
</evidence>
<evidence type="ECO:0000256" key="10">
    <source>
        <dbReference type="ARBA" id="ARBA00023316"/>
    </source>
</evidence>
<comment type="similarity">
    <text evidence="3">In the N-terminal section; belongs to the FlgJ family.</text>
</comment>
<keyword evidence="10" id="KW-0961">Cell wall biogenesis/degradation</keyword>
<dbReference type="OrthoDB" id="289937at2"/>
<dbReference type="InterPro" id="IPR051056">
    <property type="entry name" value="Glycosyl_Hydrolase_73"/>
</dbReference>
<name>A0A4V2SBU2_9GAMM</name>
<keyword evidence="8" id="KW-0378">Hydrolase</keyword>
<comment type="subcellular location">
    <subcellularLocation>
        <location evidence="2">Periplasm</location>
    </subcellularLocation>
</comment>
<evidence type="ECO:0000256" key="1">
    <source>
        <dbReference type="ARBA" id="ARBA00002954"/>
    </source>
</evidence>
<comment type="function">
    <text evidence="1">Flagellum-specific muramidase which hydrolyzes the peptidoglycan layer to assemble the rod structure in the periplasmic space.</text>
</comment>
<evidence type="ECO:0000256" key="4">
    <source>
        <dbReference type="ARBA" id="ARBA00007974"/>
    </source>
</evidence>
<dbReference type="SMART" id="SM00047">
    <property type="entry name" value="LYZ2"/>
    <property type="match status" value="1"/>
</dbReference>
<evidence type="ECO:0000256" key="2">
    <source>
        <dbReference type="ARBA" id="ARBA00004418"/>
    </source>
</evidence>
<dbReference type="InterPro" id="IPR002901">
    <property type="entry name" value="MGlyc_endo_b_GlcNAc-like_dom"/>
</dbReference>
<feature type="domain" description="Mannosyl-glycoprotein endo-beta-N-acetylglucosamidase-like" evidence="12">
    <location>
        <begin position="139"/>
        <end position="295"/>
    </location>
</feature>
<gene>
    <name evidence="13" type="ORF">EV699_12812</name>
</gene>
<dbReference type="Pfam" id="PF01832">
    <property type="entry name" value="Glucosaminidase"/>
    <property type="match status" value="1"/>
</dbReference>
<dbReference type="Gene3D" id="1.10.530.10">
    <property type="match status" value="2"/>
</dbReference>
<evidence type="ECO:0000256" key="11">
    <source>
        <dbReference type="ARBA" id="ARBA00030835"/>
    </source>
</evidence>
<dbReference type="GO" id="GO:0016798">
    <property type="term" value="F:hydrolase activity, acting on glycosyl bonds"/>
    <property type="evidence" value="ECO:0007669"/>
    <property type="project" value="UniProtKB-KW"/>
</dbReference>
<reference evidence="13 14" key="1">
    <citation type="submission" date="2019-03" db="EMBL/GenBank/DDBJ databases">
        <title>Genomic Encyclopedia of Type Strains, Phase IV (KMG-IV): sequencing the most valuable type-strain genomes for metagenomic binning, comparative biology and taxonomic classification.</title>
        <authorList>
            <person name="Goeker M."/>
        </authorList>
    </citation>
    <scope>NUCLEOTIDE SEQUENCE [LARGE SCALE GENOMIC DNA]</scope>
    <source>
        <strain evidence="13 14">DSM 25287</strain>
    </source>
</reference>
<keyword evidence="13" id="KW-0282">Flagellum</keyword>
<accession>A0A4V2SBU2</accession>
<keyword evidence="14" id="KW-1185">Reference proteome</keyword>
<dbReference type="GO" id="GO:0071555">
    <property type="term" value="P:cell wall organization"/>
    <property type="evidence" value="ECO:0007669"/>
    <property type="project" value="UniProtKB-KW"/>
</dbReference>
<dbReference type="Gene3D" id="2.10.70.40">
    <property type="entry name" value="peptidoglycan hydrolase"/>
    <property type="match status" value="1"/>
</dbReference>